<proteinExistence type="predicted"/>
<evidence type="ECO:0000313" key="1">
    <source>
        <dbReference type="EMBL" id="MCP1334860.1"/>
    </source>
</evidence>
<dbReference type="Pfam" id="PF09523">
    <property type="entry name" value="DUF2390"/>
    <property type="match status" value="1"/>
</dbReference>
<dbReference type="Proteomes" id="UP001055804">
    <property type="component" value="Unassembled WGS sequence"/>
</dbReference>
<sequence length="162" mass="17166">MEIPEGTLWRFAVALYGQPGVADDCLALQDRYGAAVTVILWLAWAWAEARPVPVGEARGDLLARIGAWRAVATDPLRAVRRAMKPHEDDLPLGAEARAAVKAAELACERAELALLEAGTGSSGRTFATLEEAVAAARATLPQDGGGAEDLLRRIFVAAAHAR</sequence>
<keyword evidence="2" id="KW-1185">Reference proteome</keyword>
<reference evidence="1" key="1">
    <citation type="submission" date="2022-06" db="EMBL/GenBank/DDBJ databases">
        <title>Isolation and Genomics of Futiania mangrovii gen. nov., sp. nov., a Rare and Metabolically-versatile member in the Class Alphaproteobacteria.</title>
        <authorList>
            <person name="Liu L."/>
            <person name="Huang W.-C."/>
            <person name="Pan J."/>
            <person name="Li J."/>
            <person name="Huang Y."/>
            <person name="Du H."/>
            <person name="Liu Y."/>
            <person name="Li M."/>
        </authorList>
    </citation>
    <scope>NUCLEOTIDE SEQUENCE</scope>
    <source>
        <strain evidence="1">FT118</strain>
    </source>
</reference>
<dbReference type="RefSeq" id="WP_269330826.1">
    <property type="nucleotide sequence ID" value="NZ_JAMZFT010000001.1"/>
</dbReference>
<name>A0A9J6P7M3_9PROT</name>
<comment type="caution">
    <text evidence="1">The sequence shown here is derived from an EMBL/GenBank/DDBJ whole genome shotgun (WGS) entry which is preliminary data.</text>
</comment>
<evidence type="ECO:0000313" key="2">
    <source>
        <dbReference type="Proteomes" id="UP001055804"/>
    </source>
</evidence>
<protein>
    <submittedName>
        <fullName evidence="1">TIGR02444 family protein</fullName>
    </submittedName>
</protein>
<dbReference type="EMBL" id="JAMZFT010000001">
    <property type="protein sequence ID" value="MCP1334860.1"/>
    <property type="molecule type" value="Genomic_DNA"/>
</dbReference>
<dbReference type="AlphaFoldDB" id="A0A9J6P7M3"/>
<accession>A0A9J6P7M3</accession>
<organism evidence="1 2">
    <name type="scientific">Futiania mangrovi</name>
    <dbReference type="NCBI Taxonomy" id="2959716"/>
    <lineage>
        <taxon>Bacteria</taxon>
        <taxon>Pseudomonadati</taxon>
        <taxon>Pseudomonadota</taxon>
        <taxon>Alphaproteobacteria</taxon>
        <taxon>Futianiales</taxon>
        <taxon>Futianiaceae</taxon>
        <taxon>Futiania</taxon>
    </lineage>
</organism>
<dbReference type="InterPro" id="IPR012659">
    <property type="entry name" value="CHP02444"/>
</dbReference>
<dbReference type="NCBIfam" id="TIGR02444">
    <property type="entry name" value="TIGR02444 family protein"/>
    <property type="match status" value="1"/>
</dbReference>
<gene>
    <name evidence="1" type="ORF">NJQ99_00380</name>
</gene>